<dbReference type="EMBL" id="QUNO01000010">
    <property type="protein sequence ID" value="REH42734.1"/>
    <property type="molecule type" value="Genomic_DNA"/>
</dbReference>
<evidence type="ECO:0000313" key="1">
    <source>
        <dbReference type="EMBL" id="REH42734.1"/>
    </source>
</evidence>
<proteinExistence type="predicted"/>
<sequence length="57" mass="6362">MTANGHALQHDSVLSAQELEEARAAGRAVRFTPAQKDRLRDIFRPSVLKLARQHPTV</sequence>
<accession>A0A3E0HD56</accession>
<dbReference type="AlphaFoldDB" id="A0A3E0HD56"/>
<reference evidence="1 2" key="1">
    <citation type="submission" date="2018-08" db="EMBL/GenBank/DDBJ databases">
        <title>Genomic Encyclopedia of Archaeal and Bacterial Type Strains, Phase II (KMG-II): from individual species to whole genera.</title>
        <authorList>
            <person name="Goeker M."/>
        </authorList>
    </citation>
    <scope>NUCLEOTIDE SEQUENCE [LARGE SCALE GENOMIC DNA]</scope>
    <source>
        <strain evidence="1 2">DSM 45791</strain>
    </source>
</reference>
<dbReference type="Proteomes" id="UP000256269">
    <property type="component" value="Unassembled WGS sequence"/>
</dbReference>
<organism evidence="1 2">
    <name type="scientific">Kutzneria buriramensis</name>
    <dbReference type="NCBI Taxonomy" id="1045776"/>
    <lineage>
        <taxon>Bacteria</taxon>
        <taxon>Bacillati</taxon>
        <taxon>Actinomycetota</taxon>
        <taxon>Actinomycetes</taxon>
        <taxon>Pseudonocardiales</taxon>
        <taxon>Pseudonocardiaceae</taxon>
        <taxon>Kutzneria</taxon>
    </lineage>
</organism>
<comment type="caution">
    <text evidence="1">The sequence shown here is derived from an EMBL/GenBank/DDBJ whole genome shotgun (WGS) entry which is preliminary data.</text>
</comment>
<protein>
    <submittedName>
        <fullName evidence="1">Uncharacterized protein</fullName>
    </submittedName>
</protein>
<name>A0A3E0HD56_9PSEU</name>
<gene>
    <name evidence="1" type="ORF">BCF44_110231</name>
</gene>
<keyword evidence="2" id="KW-1185">Reference proteome</keyword>
<evidence type="ECO:0000313" key="2">
    <source>
        <dbReference type="Proteomes" id="UP000256269"/>
    </source>
</evidence>